<reference evidence="1" key="1">
    <citation type="journal article" date="2020" name="Fungal Divers.">
        <title>Resolving the Mortierellaceae phylogeny through synthesis of multi-gene phylogenetics and phylogenomics.</title>
        <authorList>
            <person name="Vandepol N."/>
            <person name="Liber J."/>
            <person name="Desiro A."/>
            <person name="Na H."/>
            <person name="Kennedy M."/>
            <person name="Barry K."/>
            <person name="Grigoriev I.V."/>
            <person name="Miller A.N."/>
            <person name="O'Donnell K."/>
            <person name="Stajich J.E."/>
            <person name="Bonito G."/>
        </authorList>
    </citation>
    <scope>NUCLEOTIDE SEQUENCE</scope>
    <source>
        <strain evidence="1">NVP1</strain>
    </source>
</reference>
<keyword evidence="2" id="KW-1185">Reference proteome</keyword>
<comment type="caution">
    <text evidence="1">The sequence shown here is derived from an EMBL/GenBank/DDBJ whole genome shotgun (WGS) entry which is preliminary data.</text>
</comment>
<gene>
    <name evidence="1" type="ORF">BG006_003126</name>
</gene>
<dbReference type="EMBL" id="JAAAUY010001807">
    <property type="protein sequence ID" value="KAF9318788.1"/>
    <property type="molecule type" value="Genomic_DNA"/>
</dbReference>
<dbReference type="InterPro" id="IPR043129">
    <property type="entry name" value="ATPase_NBD"/>
</dbReference>
<dbReference type="Proteomes" id="UP000696485">
    <property type="component" value="Unassembled WGS sequence"/>
</dbReference>
<dbReference type="AlphaFoldDB" id="A0A9P5SC69"/>
<organism evidence="1 2">
    <name type="scientific">Podila minutissima</name>
    <dbReference type="NCBI Taxonomy" id="64525"/>
    <lineage>
        <taxon>Eukaryota</taxon>
        <taxon>Fungi</taxon>
        <taxon>Fungi incertae sedis</taxon>
        <taxon>Mucoromycota</taxon>
        <taxon>Mortierellomycotina</taxon>
        <taxon>Mortierellomycetes</taxon>
        <taxon>Mortierellales</taxon>
        <taxon>Mortierellaceae</taxon>
        <taxon>Podila</taxon>
    </lineage>
</organism>
<feature type="non-terminal residue" evidence="1">
    <location>
        <position position="1"/>
    </location>
</feature>
<evidence type="ECO:0000313" key="1">
    <source>
        <dbReference type="EMBL" id="KAF9318788.1"/>
    </source>
</evidence>
<name>A0A9P5SC69_9FUNG</name>
<accession>A0A9P5SC69</accession>
<sequence>FQIPEALFRPSILGHVDKGIHEAVADAIVANEPHRREELMSYSVLSGGNAKMSWVCEQTPK</sequence>
<protein>
    <submittedName>
        <fullName evidence="1">Uncharacterized protein</fullName>
    </submittedName>
</protein>
<dbReference type="Gene3D" id="3.30.420.40">
    <property type="match status" value="1"/>
</dbReference>
<dbReference type="SUPFAM" id="SSF53067">
    <property type="entry name" value="Actin-like ATPase domain"/>
    <property type="match status" value="1"/>
</dbReference>
<evidence type="ECO:0000313" key="2">
    <source>
        <dbReference type="Proteomes" id="UP000696485"/>
    </source>
</evidence>
<proteinExistence type="predicted"/>